<protein>
    <recommendedName>
        <fullName evidence="2">HNH endonuclease</fullName>
    </recommendedName>
</protein>
<dbReference type="EMBL" id="MN739095">
    <property type="protein sequence ID" value="QHS88320.1"/>
    <property type="molecule type" value="Genomic_DNA"/>
</dbReference>
<dbReference type="AlphaFoldDB" id="A0A6C0B8F2"/>
<reference evidence="1" key="1">
    <citation type="journal article" date="2020" name="Nature">
        <title>Giant virus diversity and host interactions through global metagenomics.</title>
        <authorList>
            <person name="Schulz F."/>
            <person name="Roux S."/>
            <person name="Paez-Espino D."/>
            <person name="Jungbluth S."/>
            <person name="Walsh D.A."/>
            <person name="Denef V.J."/>
            <person name="McMahon K.D."/>
            <person name="Konstantinidis K.T."/>
            <person name="Eloe-Fadrosh E.A."/>
            <person name="Kyrpides N.C."/>
            <person name="Woyke T."/>
        </authorList>
    </citation>
    <scope>NUCLEOTIDE SEQUENCE</scope>
    <source>
        <strain evidence="1">GVMAG-M-3300010158-55</strain>
    </source>
</reference>
<dbReference type="Gene3D" id="3.30.40.220">
    <property type="match status" value="1"/>
</dbReference>
<name>A0A6C0B8F2_9ZZZZ</name>
<evidence type="ECO:0000313" key="1">
    <source>
        <dbReference type="EMBL" id="QHS88320.1"/>
    </source>
</evidence>
<proteinExistence type="predicted"/>
<evidence type="ECO:0008006" key="2">
    <source>
        <dbReference type="Google" id="ProtNLM"/>
    </source>
</evidence>
<organism evidence="1">
    <name type="scientific">viral metagenome</name>
    <dbReference type="NCBI Taxonomy" id="1070528"/>
    <lineage>
        <taxon>unclassified sequences</taxon>
        <taxon>metagenomes</taxon>
        <taxon>organismal metagenomes</taxon>
    </lineage>
</organism>
<sequence length="121" mass="14514">MNILNEMYLGNIKPTCVTKKLNGYKHQDIKQEIFSEYHFITTELVLEKLIVCKMKCLYCQQPMLLDYEPNDKLQWTLDRIDNRMGHNKDNIVISCLDCNLKRRNRTVEKFKFTKQLKIVKI</sequence>
<accession>A0A6C0B8F2</accession>